<feature type="transmembrane region" description="Helical" evidence="3">
    <location>
        <begin position="558"/>
        <end position="579"/>
    </location>
</feature>
<keyword evidence="3" id="KW-0472">Membrane</keyword>
<dbReference type="Ensembl" id="ENSGWIT00000020957.1">
    <property type="protein sequence ID" value="ENSGWIP00000019036.1"/>
    <property type="gene ID" value="ENSGWIG00000010454.1"/>
</dbReference>
<comment type="similarity">
    <text evidence="1">Belongs to the themis family.</text>
</comment>
<evidence type="ECO:0000313" key="6">
    <source>
        <dbReference type="Proteomes" id="UP000694680"/>
    </source>
</evidence>
<dbReference type="AlphaFoldDB" id="A0A8C5EBY3"/>
<evidence type="ECO:0000256" key="1">
    <source>
        <dbReference type="ARBA" id="ARBA00006414"/>
    </source>
</evidence>
<reference evidence="5" key="3">
    <citation type="submission" date="2025-09" db="UniProtKB">
        <authorList>
            <consortium name="Ensembl"/>
        </authorList>
    </citation>
    <scope>IDENTIFICATION</scope>
</reference>
<dbReference type="InterPro" id="IPR039671">
    <property type="entry name" value="THEMIS"/>
</dbReference>
<evidence type="ECO:0000259" key="4">
    <source>
        <dbReference type="Pfam" id="PF12736"/>
    </source>
</evidence>
<keyword evidence="3" id="KW-1133">Transmembrane helix</keyword>
<feature type="domain" description="CABIT" evidence="4">
    <location>
        <begin position="62"/>
        <end position="228"/>
    </location>
</feature>
<dbReference type="Pfam" id="PF12736">
    <property type="entry name" value="CABIT"/>
    <property type="match status" value="3"/>
</dbReference>
<sequence length="585" mass="66553">MTAVPLQDFIASLDDTCLPRILQVCSGVYFEGSVYEISGNEVCFSTGDLIKVIVTDFLLCSSGLFKEVPNEVPCGTIEELLSVRPVGLDSYLPFTFISRTKMILHDFTVGAETPMTVLSVKRNEGEEHQVQCCVQGQQSANVDIPLSTKGEFVECEREECYTLQEIISLPHLKSRKFCFANTIKCARTLVFTPVFQIHAITNTRKNDMQFFSSLEMDVIDVTDQSTDVEVVSYLSLTELLSQPDEHFPAVVKIFEGPESHSLFKCSWLSQLTTNQHLVLHKKENSPMVLLSSLKSRRAQRRFLVLQQYNGQFRKQPREFHSVYELYLASLNAPGLTVTVTQCCDEDDKQGLPDLSVGEQLVEKGEDVDATPIEKEKIFLPLYMQVHFVEAFRDTKKYRLKDLGKECSLPQDVKVVTKDKRLESDPLFGLPCLRIEGAMLEPTILASFPHKPESCFWIPPRWLSMSVSFTNDPLPWPEGQPPKCHVENVKEVTDKFYFELVKQDRRESSTPPPRPPKRLQSSEKQPSKASKKSGQANNSKHQADQSVPTEKFSHLSLTVSHTLLLTQFFCLLWWFFIWFASHKISD</sequence>
<keyword evidence="3" id="KW-0812">Transmembrane</keyword>
<reference evidence="5" key="2">
    <citation type="submission" date="2025-08" db="UniProtKB">
        <authorList>
            <consortium name="Ensembl"/>
        </authorList>
    </citation>
    <scope>IDENTIFICATION</scope>
</reference>
<evidence type="ECO:0000256" key="2">
    <source>
        <dbReference type="SAM" id="MobiDB-lite"/>
    </source>
</evidence>
<dbReference type="PANTHER" id="PTHR15215:SF2">
    <property type="entry name" value="PROTEIN THEMIS2"/>
    <property type="match status" value="1"/>
</dbReference>
<name>A0A8C5EBY3_GOUWI</name>
<reference evidence="5" key="1">
    <citation type="submission" date="2020-06" db="EMBL/GenBank/DDBJ databases">
        <authorList>
            <consortium name="Wellcome Sanger Institute Data Sharing"/>
        </authorList>
    </citation>
    <scope>NUCLEOTIDE SEQUENCE [LARGE SCALE GENOMIC DNA]</scope>
</reference>
<dbReference type="PANTHER" id="PTHR15215">
    <property type="entry name" value="CABIT DOMAIN-CONTAINING PROTEIN"/>
    <property type="match status" value="1"/>
</dbReference>
<dbReference type="GO" id="GO:0050852">
    <property type="term" value="P:T cell receptor signaling pathway"/>
    <property type="evidence" value="ECO:0007669"/>
    <property type="project" value="TreeGrafter"/>
</dbReference>
<feature type="region of interest" description="Disordered" evidence="2">
    <location>
        <begin position="503"/>
        <end position="546"/>
    </location>
</feature>
<proteinExistence type="inferred from homology"/>
<dbReference type="GO" id="GO:0005634">
    <property type="term" value="C:nucleus"/>
    <property type="evidence" value="ECO:0007669"/>
    <property type="project" value="TreeGrafter"/>
</dbReference>
<dbReference type="InterPro" id="IPR025946">
    <property type="entry name" value="CABIT_dom"/>
</dbReference>
<dbReference type="Proteomes" id="UP000694680">
    <property type="component" value="Chromosome 16"/>
</dbReference>
<feature type="domain" description="CABIT" evidence="4">
    <location>
        <begin position="247"/>
        <end position="445"/>
    </location>
</feature>
<accession>A0A8C5EBY3</accession>
<protein>
    <submittedName>
        <fullName evidence="5">Thymocyte selection associated family member 2</fullName>
    </submittedName>
</protein>
<feature type="compositionally biased region" description="Polar residues" evidence="2">
    <location>
        <begin position="522"/>
        <end position="546"/>
    </location>
</feature>
<evidence type="ECO:0000313" key="5">
    <source>
        <dbReference type="Ensembl" id="ENSGWIP00000019036.1"/>
    </source>
</evidence>
<keyword evidence="6" id="KW-1185">Reference proteome</keyword>
<feature type="domain" description="CABIT" evidence="4">
    <location>
        <begin position="18"/>
        <end position="53"/>
    </location>
</feature>
<evidence type="ECO:0000256" key="3">
    <source>
        <dbReference type="SAM" id="Phobius"/>
    </source>
</evidence>
<dbReference type="GO" id="GO:0005737">
    <property type="term" value="C:cytoplasm"/>
    <property type="evidence" value="ECO:0007669"/>
    <property type="project" value="TreeGrafter"/>
</dbReference>
<organism evidence="5 6">
    <name type="scientific">Gouania willdenowi</name>
    <name type="common">Blunt-snouted clingfish</name>
    <name type="synonym">Lepadogaster willdenowi</name>
    <dbReference type="NCBI Taxonomy" id="441366"/>
    <lineage>
        <taxon>Eukaryota</taxon>
        <taxon>Metazoa</taxon>
        <taxon>Chordata</taxon>
        <taxon>Craniata</taxon>
        <taxon>Vertebrata</taxon>
        <taxon>Euteleostomi</taxon>
        <taxon>Actinopterygii</taxon>
        <taxon>Neopterygii</taxon>
        <taxon>Teleostei</taxon>
        <taxon>Neoteleostei</taxon>
        <taxon>Acanthomorphata</taxon>
        <taxon>Ovalentaria</taxon>
        <taxon>Blenniimorphae</taxon>
        <taxon>Blenniiformes</taxon>
        <taxon>Gobiesocoidei</taxon>
        <taxon>Gobiesocidae</taxon>
        <taxon>Gobiesocinae</taxon>
        <taxon>Gouania</taxon>
    </lineage>
</organism>